<dbReference type="SUPFAM" id="SSF51445">
    <property type="entry name" value="(Trans)glycosidases"/>
    <property type="match status" value="1"/>
</dbReference>
<dbReference type="InterPro" id="IPR017853">
    <property type="entry name" value="GH"/>
</dbReference>
<accession>A0A060CM70</accession>
<proteinExistence type="predicted"/>
<dbReference type="Gene3D" id="3.20.20.80">
    <property type="entry name" value="Glycosidases"/>
    <property type="match status" value="1"/>
</dbReference>
<dbReference type="EMBL" id="KF126860">
    <property type="protein sequence ID" value="AIA94210.1"/>
    <property type="molecule type" value="Genomic_DNA"/>
</dbReference>
<reference evidence="1" key="1">
    <citation type="journal article" date="2013" name="Environ. Microbiol.">
        <title>Seasonally variable intestinal metagenomes of the red palm weevil (Rhynchophorus ferrugineus).</title>
        <authorList>
            <person name="Jia S."/>
            <person name="Zhang X."/>
            <person name="Zhang G."/>
            <person name="Yin A."/>
            <person name="Zhang S."/>
            <person name="Li F."/>
            <person name="Wang L."/>
            <person name="Zhao D."/>
            <person name="Yun Q."/>
            <person name="Tala"/>
            <person name="Wang J."/>
            <person name="Sun G."/>
            <person name="Baabdullah M."/>
            <person name="Yu X."/>
            <person name="Hu S."/>
            <person name="Al-Mssallem I.S."/>
            <person name="Yu J."/>
        </authorList>
    </citation>
    <scope>NUCLEOTIDE SEQUENCE</scope>
</reference>
<dbReference type="AlphaFoldDB" id="A0A060CM70"/>
<protein>
    <submittedName>
        <fullName evidence="1">CAZy families GH13 protein</fullName>
    </submittedName>
</protein>
<evidence type="ECO:0000313" key="1">
    <source>
        <dbReference type="EMBL" id="AIA94210.1"/>
    </source>
</evidence>
<name>A0A060CM70_9HYPH</name>
<organism evidence="1">
    <name type="scientific">uncultured Methylobacterium sp</name>
    <dbReference type="NCBI Taxonomy" id="157278"/>
    <lineage>
        <taxon>Bacteria</taxon>
        <taxon>Pseudomonadati</taxon>
        <taxon>Pseudomonadota</taxon>
        <taxon>Alphaproteobacteria</taxon>
        <taxon>Hyphomicrobiales</taxon>
        <taxon>Methylobacteriaceae</taxon>
        <taxon>Methylobacterium</taxon>
        <taxon>environmental samples</taxon>
    </lineage>
</organism>
<sequence length="68" mass="7992">MHALAKAGFTQSYSYFTWRNFKQEMTDYLIELTQGPAREYMRANFFPNTHDILPYILQEGGDQHSSRA</sequence>